<organism evidence="2 3">
    <name type="scientific">Parathielavia hyrcaniae</name>
    <dbReference type="NCBI Taxonomy" id="113614"/>
    <lineage>
        <taxon>Eukaryota</taxon>
        <taxon>Fungi</taxon>
        <taxon>Dikarya</taxon>
        <taxon>Ascomycota</taxon>
        <taxon>Pezizomycotina</taxon>
        <taxon>Sordariomycetes</taxon>
        <taxon>Sordariomycetidae</taxon>
        <taxon>Sordariales</taxon>
        <taxon>Chaetomiaceae</taxon>
        <taxon>Parathielavia</taxon>
    </lineage>
</organism>
<feature type="region of interest" description="Disordered" evidence="1">
    <location>
        <begin position="1"/>
        <end position="106"/>
    </location>
</feature>
<dbReference type="Proteomes" id="UP001305647">
    <property type="component" value="Unassembled WGS sequence"/>
</dbReference>
<accession>A0AAN6SXG4</accession>
<reference evidence="2" key="1">
    <citation type="journal article" date="2023" name="Mol. Phylogenet. Evol.">
        <title>Genome-scale phylogeny and comparative genomics of the fungal order Sordariales.</title>
        <authorList>
            <person name="Hensen N."/>
            <person name="Bonometti L."/>
            <person name="Westerberg I."/>
            <person name="Brannstrom I.O."/>
            <person name="Guillou S."/>
            <person name="Cros-Aarteil S."/>
            <person name="Calhoun S."/>
            <person name="Haridas S."/>
            <person name="Kuo A."/>
            <person name="Mondo S."/>
            <person name="Pangilinan J."/>
            <person name="Riley R."/>
            <person name="LaButti K."/>
            <person name="Andreopoulos B."/>
            <person name="Lipzen A."/>
            <person name="Chen C."/>
            <person name="Yan M."/>
            <person name="Daum C."/>
            <person name="Ng V."/>
            <person name="Clum A."/>
            <person name="Steindorff A."/>
            <person name="Ohm R.A."/>
            <person name="Martin F."/>
            <person name="Silar P."/>
            <person name="Natvig D.O."/>
            <person name="Lalanne C."/>
            <person name="Gautier V."/>
            <person name="Ament-Velasquez S.L."/>
            <person name="Kruys A."/>
            <person name="Hutchinson M.I."/>
            <person name="Powell A.J."/>
            <person name="Barry K."/>
            <person name="Miller A.N."/>
            <person name="Grigoriev I.V."/>
            <person name="Debuchy R."/>
            <person name="Gladieux P."/>
            <person name="Hiltunen Thoren M."/>
            <person name="Johannesson H."/>
        </authorList>
    </citation>
    <scope>NUCLEOTIDE SEQUENCE</scope>
    <source>
        <strain evidence="2">CBS 757.83</strain>
    </source>
</reference>
<dbReference type="EMBL" id="MU863690">
    <property type="protein sequence ID" value="KAK4096943.1"/>
    <property type="molecule type" value="Genomic_DNA"/>
</dbReference>
<evidence type="ECO:0000313" key="2">
    <source>
        <dbReference type="EMBL" id="KAK4096943.1"/>
    </source>
</evidence>
<evidence type="ECO:0000313" key="3">
    <source>
        <dbReference type="Proteomes" id="UP001305647"/>
    </source>
</evidence>
<sequence length="169" mass="18086">MSQMNDCPVHPTLRAHSLTIPVQPLPQQRRSSPSTTGAPSNQRSQTVQPSDQKKIAELGNSFGDLAAPEALSQAGVPASSLASPLQHYPPPGTMDSNGRISTDADVSPDWQANSYGPLQFPNTGLDDASVLPVNTTTAATNWDTTQPPSTISDQPENRMGRFNCWGRYS</sequence>
<feature type="region of interest" description="Disordered" evidence="1">
    <location>
        <begin position="139"/>
        <end position="158"/>
    </location>
</feature>
<proteinExistence type="predicted"/>
<dbReference type="AlphaFoldDB" id="A0AAN6SXG4"/>
<evidence type="ECO:0000256" key="1">
    <source>
        <dbReference type="SAM" id="MobiDB-lite"/>
    </source>
</evidence>
<feature type="compositionally biased region" description="Polar residues" evidence="1">
    <location>
        <begin position="25"/>
        <end position="50"/>
    </location>
</feature>
<comment type="caution">
    <text evidence="2">The sequence shown here is derived from an EMBL/GenBank/DDBJ whole genome shotgun (WGS) entry which is preliminary data.</text>
</comment>
<name>A0AAN6SXG4_9PEZI</name>
<reference evidence="2" key="2">
    <citation type="submission" date="2023-05" db="EMBL/GenBank/DDBJ databases">
        <authorList>
            <consortium name="Lawrence Berkeley National Laboratory"/>
            <person name="Steindorff A."/>
            <person name="Hensen N."/>
            <person name="Bonometti L."/>
            <person name="Westerberg I."/>
            <person name="Brannstrom I.O."/>
            <person name="Guillou S."/>
            <person name="Cros-Aarteil S."/>
            <person name="Calhoun S."/>
            <person name="Haridas S."/>
            <person name="Kuo A."/>
            <person name="Mondo S."/>
            <person name="Pangilinan J."/>
            <person name="Riley R."/>
            <person name="Labutti K."/>
            <person name="Andreopoulos B."/>
            <person name="Lipzen A."/>
            <person name="Chen C."/>
            <person name="Yanf M."/>
            <person name="Daum C."/>
            <person name="Ng V."/>
            <person name="Clum A."/>
            <person name="Ohm R."/>
            <person name="Martin F."/>
            <person name="Silar P."/>
            <person name="Natvig D."/>
            <person name="Lalanne C."/>
            <person name="Gautier V."/>
            <person name="Ament-Velasquez S.L."/>
            <person name="Kruys A."/>
            <person name="Hutchinson M.I."/>
            <person name="Powell A.J."/>
            <person name="Barry K."/>
            <person name="Miller A.N."/>
            <person name="Grigoriev I.V."/>
            <person name="Debuchy R."/>
            <person name="Gladieux P."/>
            <person name="Thoren M.H."/>
            <person name="Johannesson H."/>
        </authorList>
    </citation>
    <scope>NUCLEOTIDE SEQUENCE</scope>
    <source>
        <strain evidence="2">CBS 757.83</strain>
    </source>
</reference>
<protein>
    <submittedName>
        <fullName evidence="2">Uncharacterized protein</fullName>
    </submittedName>
</protein>
<gene>
    <name evidence="2" type="ORF">N658DRAFT_316662</name>
</gene>
<keyword evidence="3" id="KW-1185">Reference proteome</keyword>